<dbReference type="Gene3D" id="3.60.20.10">
    <property type="entry name" value="Glutamine Phosphoribosylpyrophosphate, subunit 1, domain 1"/>
    <property type="match status" value="1"/>
</dbReference>
<evidence type="ECO:0000256" key="1">
    <source>
        <dbReference type="ARBA" id="ARBA00022962"/>
    </source>
</evidence>
<dbReference type="eggNOG" id="COG0121">
    <property type="taxonomic scope" value="Bacteria"/>
</dbReference>
<dbReference type="EMBL" id="CP001804">
    <property type="protein sequence ID" value="ACY14593.1"/>
    <property type="molecule type" value="Genomic_DNA"/>
</dbReference>
<dbReference type="Gene3D" id="3.10.620.30">
    <property type="match status" value="1"/>
</dbReference>
<dbReference type="SUPFAM" id="SSF54001">
    <property type="entry name" value="Cysteine proteinases"/>
    <property type="match status" value="1"/>
</dbReference>
<gene>
    <name evidence="4" type="ordered locus">Hoch_2048</name>
</gene>
<feature type="region of interest" description="Disordered" evidence="2">
    <location>
        <begin position="277"/>
        <end position="322"/>
    </location>
</feature>
<feature type="compositionally biased region" description="Low complexity" evidence="2">
    <location>
        <begin position="277"/>
        <end position="298"/>
    </location>
</feature>
<sequence>MSHLLAMSFDMLASPSIQLRSWADANANAAATGWGFAWYPGENLAAQVIKDPVSTGDTALTRVLRDWDRFRAVNFVCHIRGAAKRVTQQDTPPFARSYAGRDWVLAHNGDLERGYRDKLSLGEAPQFEPVGRTDSEWILCWLLGKIVASGARSLAGFGWPALHALLREINALGTANLVFSDGRDLVAFRDGTSFNELHVTRRKPPHGHTELSNQAVSVRFEGPFDHNNAMVLVATQPLSPNWRLLEPGEMLVSRRGAITWTSHPEQHATMTAPPPVAAVVQQGQTQVQTQAETQQGQGRENQAQPNAAPPTQDPPRIHSPETLISSAPLGLESRLLRVVHQTVYTYEQAVERSSHVFRLQPRHDVTQNLLAHSLRMTPTARSTRYHDVFDNHTVAVDIESPYTQLELVAESLVRVMKPNPLASPDRHSTIPLVWMPWQRQMMMPYLLPPELPETQLRELWDYAMSFVERQDYNLADILDDLNQTIYNDFAYQSGSTTLETTPFDVYVSRHGVCQDFANLFICIARLLGVPARYRVGYIFTGADYKNTIQSEASHAWVEVYLPQIGWRGFDPTNGCQSGMDHVGVAVGRNFRDATPTQGTLFKGGGPETLSASVRVEAVSDDEADDLLARWGSPAELAPAPGAPAQPAPAAQPAS</sequence>
<proteinExistence type="predicted"/>
<feature type="domain" description="Glutamine amidotransferase type-2" evidence="3">
    <location>
        <begin position="1"/>
        <end position="256"/>
    </location>
</feature>
<evidence type="ECO:0000313" key="4">
    <source>
        <dbReference type="EMBL" id="ACY14593.1"/>
    </source>
</evidence>
<evidence type="ECO:0000259" key="3">
    <source>
        <dbReference type="PROSITE" id="PS51278"/>
    </source>
</evidence>
<dbReference type="RefSeq" id="WP_012827201.1">
    <property type="nucleotide sequence ID" value="NC_013440.1"/>
</dbReference>
<dbReference type="InterPro" id="IPR029055">
    <property type="entry name" value="Ntn_hydrolases_N"/>
</dbReference>
<dbReference type="InterPro" id="IPR038765">
    <property type="entry name" value="Papain-like_cys_pep_sf"/>
</dbReference>
<dbReference type="SUPFAM" id="SSF56235">
    <property type="entry name" value="N-terminal nucleophile aminohydrolases (Ntn hydrolases)"/>
    <property type="match status" value="1"/>
</dbReference>
<dbReference type="InterPro" id="IPR026869">
    <property type="entry name" value="EgtC-like"/>
</dbReference>
<feature type="region of interest" description="Disordered" evidence="2">
    <location>
        <begin position="624"/>
        <end position="654"/>
    </location>
</feature>
<dbReference type="PROSITE" id="PS51278">
    <property type="entry name" value="GATASE_TYPE_2"/>
    <property type="match status" value="1"/>
</dbReference>
<reference evidence="4 5" key="1">
    <citation type="journal article" date="2010" name="Stand. Genomic Sci.">
        <title>Complete genome sequence of Haliangium ochraceum type strain (SMP-2).</title>
        <authorList>
            <consortium name="US DOE Joint Genome Institute (JGI-PGF)"/>
            <person name="Ivanova N."/>
            <person name="Daum C."/>
            <person name="Lang E."/>
            <person name="Abt B."/>
            <person name="Kopitz M."/>
            <person name="Saunders E."/>
            <person name="Lapidus A."/>
            <person name="Lucas S."/>
            <person name="Glavina Del Rio T."/>
            <person name="Nolan M."/>
            <person name="Tice H."/>
            <person name="Copeland A."/>
            <person name="Cheng J.F."/>
            <person name="Chen F."/>
            <person name="Bruce D."/>
            <person name="Goodwin L."/>
            <person name="Pitluck S."/>
            <person name="Mavromatis K."/>
            <person name="Pati A."/>
            <person name="Mikhailova N."/>
            <person name="Chen A."/>
            <person name="Palaniappan K."/>
            <person name="Land M."/>
            <person name="Hauser L."/>
            <person name="Chang Y.J."/>
            <person name="Jeffries C.D."/>
            <person name="Detter J.C."/>
            <person name="Brettin T."/>
            <person name="Rohde M."/>
            <person name="Goker M."/>
            <person name="Bristow J."/>
            <person name="Markowitz V."/>
            <person name="Eisen J.A."/>
            <person name="Hugenholtz P."/>
            <person name="Kyrpides N.C."/>
            <person name="Klenk H.P."/>
        </authorList>
    </citation>
    <scope>NUCLEOTIDE SEQUENCE [LARGE SCALE GENOMIC DNA]</scope>
    <source>
        <strain evidence="5">DSM 14365 / CIP 107738 / JCM 11303 / AJ 13395 / SMP-2</strain>
    </source>
</reference>
<dbReference type="InterPro" id="IPR002931">
    <property type="entry name" value="Transglutaminase-like"/>
</dbReference>
<dbReference type="PANTHER" id="PTHR33490:SF7">
    <property type="entry name" value="BLR2979 PROTEIN"/>
    <property type="match status" value="1"/>
</dbReference>
<dbReference type="InterPro" id="IPR013589">
    <property type="entry name" value="Bac_transglu_N"/>
</dbReference>
<dbReference type="AlphaFoldDB" id="D0LFZ1"/>
<dbReference type="Pfam" id="PF01841">
    <property type="entry name" value="Transglut_core"/>
    <property type="match status" value="1"/>
</dbReference>
<dbReference type="Pfam" id="PF13230">
    <property type="entry name" value="GATase_4"/>
    <property type="match status" value="1"/>
</dbReference>
<dbReference type="SMART" id="SM00460">
    <property type="entry name" value="TGc"/>
    <property type="match status" value="1"/>
</dbReference>
<keyword evidence="5" id="KW-1185">Reference proteome</keyword>
<dbReference type="Pfam" id="PF08379">
    <property type="entry name" value="Bact_transglu_N"/>
    <property type="match status" value="1"/>
</dbReference>
<protein>
    <submittedName>
        <fullName evidence="4">Transglutaminase domain protein</fullName>
    </submittedName>
</protein>
<dbReference type="PANTHER" id="PTHR33490">
    <property type="entry name" value="BLR5614 PROTEIN-RELATED"/>
    <property type="match status" value="1"/>
</dbReference>
<dbReference type="CDD" id="cd01908">
    <property type="entry name" value="YafJ"/>
    <property type="match status" value="1"/>
</dbReference>
<dbReference type="STRING" id="502025.Hoch_2048"/>
<dbReference type="OrthoDB" id="9804872at2"/>
<evidence type="ECO:0000256" key="2">
    <source>
        <dbReference type="SAM" id="MobiDB-lite"/>
    </source>
</evidence>
<dbReference type="eggNOG" id="COG1305">
    <property type="taxonomic scope" value="Bacteria"/>
</dbReference>
<name>D0LFZ1_HALO1</name>
<accession>D0LFZ1</accession>
<dbReference type="InterPro" id="IPR017932">
    <property type="entry name" value="GATase_2_dom"/>
</dbReference>
<evidence type="ECO:0000313" key="5">
    <source>
        <dbReference type="Proteomes" id="UP000001880"/>
    </source>
</evidence>
<dbReference type="HOGENOM" id="CLU_426797_0_0_7"/>
<keyword evidence="1" id="KW-0315">Glutamine amidotransferase</keyword>
<dbReference type="Proteomes" id="UP000001880">
    <property type="component" value="Chromosome"/>
</dbReference>
<organism evidence="4 5">
    <name type="scientific">Haliangium ochraceum (strain DSM 14365 / JCM 11303 / SMP-2)</name>
    <dbReference type="NCBI Taxonomy" id="502025"/>
    <lineage>
        <taxon>Bacteria</taxon>
        <taxon>Pseudomonadati</taxon>
        <taxon>Myxococcota</taxon>
        <taxon>Polyangia</taxon>
        <taxon>Haliangiales</taxon>
        <taxon>Kofleriaceae</taxon>
        <taxon>Haliangium</taxon>
    </lineage>
</organism>
<dbReference type="KEGG" id="hoh:Hoch_2048"/>